<dbReference type="Proteomes" id="UP000036987">
    <property type="component" value="Unassembled WGS sequence"/>
</dbReference>
<comment type="similarity">
    <text evidence="1">Belongs to the universal ribosomal protein uS7 family.</text>
</comment>
<dbReference type="PANTHER" id="PTHR11205">
    <property type="entry name" value="RIBOSOMAL PROTEIN S7"/>
    <property type="match status" value="1"/>
</dbReference>
<keyword evidence="2 6" id="KW-0689">Ribosomal protein</keyword>
<evidence type="ECO:0000259" key="4">
    <source>
        <dbReference type="Pfam" id="PF00177"/>
    </source>
</evidence>
<evidence type="ECO:0000313" key="6">
    <source>
        <dbReference type="EMBL" id="KMZ61074.1"/>
    </source>
</evidence>
<feature type="domain" description="Small ribosomal subunit protein uS7" evidence="4">
    <location>
        <begin position="1"/>
        <end position="121"/>
    </location>
</feature>
<dbReference type="OMA" id="LAICWFL"/>
<dbReference type="GO" id="GO:0006412">
    <property type="term" value="P:translation"/>
    <property type="evidence" value="ECO:0000318"/>
    <property type="project" value="GO_Central"/>
</dbReference>
<organism evidence="6 7">
    <name type="scientific">Zostera marina</name>
    <name type="common">Eelgrass</name>
    <dbReference type="NCBI Taxonomy" id="29655"/>
    <lineage>
        <taxon>Eukaryota</taxon>
        <taxon>Viridiplantae</taxon>
        <taxon>Streptophyta</taxon>
        <taxon>Embryophyta</taxon>
        <taxon>Tracheophyta</taxon>
        <taxon>Spermatophyta</taxon>
        <taxon>Magnoliopsida</taxon>
        <taxon>Liliopsida</taxon>
        <taxon>Zosteraceae</taxon>
        <taxon>Zostera</taxon>
    </lineage>
</organism>
<keyword evidence="7" id="KW-1185">Reference proteome</keyword>
<dbReference type="EMBL" id="KX808392">
    <property type="protein sequence ID" value="ARX63733.1"/>
    <property type="molecule type" value="Genomic_DNA"/>
</dbReference>
<dbReference type="GO" id="GO:0019843">
    <property type="term" value="F:rRNA binding"/>
    <property type="evidence" value="ECO:0000318"/>
    <property type="project" value="GO_Central"/>
</dbReference>
<gene>
    <name evidence="5" type="primary">rps7</name>
    <name evidence="6" type="ORF">ZOSMA_54G00030</name>
</gene>
<evidence type="ECO:0000313" key="5">
    <source>
        <dbReference type="EMBL" id="ARX63733.1"/>
    </source>
</evidence>
<accession>A0A0K9NWD0</accession>
<keyword evidence="5" id="KW-0496">Mitochondrion</keyword>
<dbReference type="SUPFAM" id="SSF47973">
    <property type="entry name" value="Ribosomal protein S7"/>
    <property type="match status" value="1"/>
</dbReference>
<name>A0A0K9NWD0_ZOSMR</name>
<dbReference type="OrthoDB" id="725859at2759"/>
<keyword evidence="3" id="KW-0687">Ribonucleoprotein</keyword>
<evidence type="ECO:0000313" key="7">
    <source>
        <dbReference type="Proteomes" id="UP000036987"/>
    </source>
</evidence>
<dbReference type="PIRSF" id="PIRSF002122">
    <property type="entry name" value="RPS7p_RPS7a_RPS5e_RPS7o"/>
    <property type="match status" value="1"/>
</dbReference>
<dbReference type="GO" id="GO:1990904">
    <property type="term" value="C:ribonucleoprotein complex"/>
    <property type="evidence" value="ECO:0007669"/>
    <property type="project" value="UniProtKB-KW"/>
</dbReference>
<dbReference type="Pfam" id="PF00177">
    <property type="entry name" value="Ribosomal_S7"/>
    <property type="match status" value="1"/>
</dbReference>
<dbReference type="EMBL" id="LFYR01001529">
    <property type="protein sequence ID" value="KMZ61074.1"/>
    <property type="molecule type" value="Genomic_DNA"/>
</dbReference>
<sequence length="131" mass="15154">MISGKRRRVRAIFDQTFHRSARSSGDVIELLVKAVENLKPICEVEKVKIAGTTYDVPSFVGRDRQQSLAIRWILEGAEEGRISKSTSLEKSSFEEIVDAYRQKGISRMKRHNLHRLASVKRRFVHFRRQAT</sequence>
<dbReference type="InterPro" id="IPR023798">
    <property type="entry name" value="Ribosomal_uS7_dom"/>
</dbReference>
<dbReference type="STRING" id="29655.A0A0K9NWD0"/>
<evidence type="ECO:0000256" key="1">
    <source>
        <dbReference type="ARBA" id="ARBA00007151"/>
    </source>
</evidence>
<evidence type="ECO:0000256" key="2">
    <source>
        <dbReference type="ARBA" id="ARBA00022980"/>
    </source>
</evidence>
<dbReference type="GO" id="GO:0003729">
    <property type="term" value="F:mRNA binding"/>
    <property type="evidence" value="ECO:0000318"/>
    <property type="project" value="GO_Central"/>
</dbReference>
<reference evidence="6" key="1">
    <citation type="submission" date="2015-06" db="EMBL/GenBank/DDBJ databases">
        <title>The genome of the seagrass Zostera marina.</title>
        <authorList>
            <person name="Olsen J.L."/>
            <person name="Schmutz J."/>
            <person name="Jenkins J."/>
            <person name="Grimwood J."/>
            <person name="Amirebrahimi M."/>
            <person name="Tice H."/>
            <person name="Chovatia M."/>
            <person name="Van de Peer Y."/>
            <person name="Rouze P."/>
            <person name="Verhelst B."/>
            <person name="Lin Y.-C."/>
        </authorList>
    </citation>
    <scope>NUCLEOTIDE SEQUENCE [LARGE SCALE GENOMIC DNA]</scope>
    <source>
        <strain evidence="6">Finnish</strain>
    </source>
</reference>
<dbReference type="InterPro" id="IPR000235">
    <property type="entry name" value="Ribosomal_uS7"/>
</dbReference>
<evidence type="ECO:0000256" key="3">
    <source>
        <dbReference type="ARBA" id="ARBA00023274"/>
    </source>
</evidence>
<dbReference type="GeneID" id="33366173"/>
<dbReference type="RefSeq" id="YP_009402322.1">
    <property type="nucleotide sequence ID" value="NC_035345.1"/>
</dbReference>
<geneLocation type="mitochondrion" evidence="5"/>
<protein>
    <submittedName>
        <fullName evidence="5 6">Ribosomal protein S7</fullName>
    </submittedName>
</protein>
<dbReference type="InterPro" id="IPR036823">
    <property type="entry name" value="Ribosomal_uS7_dom_sf"/>
</dbReference>
<dbReference type="GO" id="GO:0005840">
    <property type="term" value="C:ribosome"/>
    <property type="evidence" value="ECO:0000318"/>
    <property type="project" value="GO_Central"/>
</dbReference>
<reference evidence="7" key="2">
    <citation type="journal article" date="2016" name="Nature">
        <title>The genome of the seagrass Zostera marina reveals angiosperm adaptation to the sea.</title>
        <authorList>
            <person name="Olsen J.L."/>
            <person name="Rouze P."/>
            <person name="Verhelst B."/>
            <person name="Lin Y.-C."/>
            <person name="Bayer T."/>
            <person name="Collen J."/>
            <person name="Dattolo E."/>
            <person name="De Paoli E."/>
            <person name="Dittami S."/>
            <person name="Maumus F."/>
            <person name="Michel G."/>
            <person name="Kersting A."/>
            <person name="Lauritano C."/>
            <person name="Lohaus R."/>
            <person name="Toepel M."/>
            <person name="Tonon T."/>
            <person name="Vanneste K."/>
            <person name="Amirebrahimi M."/>
            <person name="Brakel J."/>
            <person name="Bostroem C."/>
            <person name="Chovatia M."/>
            <person name="Grimwood J."/>
            <person name="Jenkins J.W."/>
            <person name="Jueterbock A."/>
            <person name="Mraz A."/>
            <person name="Stam W.T."/>
            <person name="Tice H."/>
            <person name="Bornberg-Bauer E."/>
            <person name="Green P.J."/>
            <person name="Pearson G.A."/>
            <person name="Procaccini G."/>
            <person name="Duarte C.M."/>
            <person name="Schmutz J."/>
            <person name="Reusch T.B.H."/>
            <person name="Van de Peer Y."/>
        </authorList>
    </citation>
    <scope>NUCLEOTIDE SEQUENCE [LARGE SCALE GENOMIC DNA]</scope>
    <source>
        <strain evidence="7">cv. Finnish</strain>
    </source>
</reference>
<dbReference type="AlphaFoldDB" id="A0A0K9NWD0"/>
<dbReference type="Gene3D" id="1.10.455.10">
    <property type="entry name" value="Ribosomal protein S7 domain"/>
    <property type="match status" value="1"/>
</dbReference>
<proteinExistence type="inferred from homology"/>
<dbReference type="GO" id="GO:0003735">
    <property type="term" value="F:structural constituent of ribosome"/>
    <property type="evidence" value="ECO:0000318"/>
    <property type="project" value="GO_Central"/>
</dbReference>
<reference evidence="5" key="3">
    <citation type="journal article" date="2017" name="PLoS ONE">
        <title>Mitochondrial genome evolution in Alismatales: Size reduction and extensive loss of ribosomal protein genes.</title>
        <authorList>
            <person name="Petersen G."/>
            <person name="Cuenca A."/>
            <person name="Zervas A."/>
            <person name="Ross G.T."/>
            <person name="Graham S.W."/>
            <person name="Barrett C.F."/>
            <person name="Davis J.I."/>
            <person name="Seberg O."/>
        </authorList>
    </citation>
    <scope>NUCLEOTIDE SEQUENCE</scope>
</reference>